<accession>A0A2A2GJ60</accession>
<comment type="caution">
    <text evidence="3">The sequence shown here is derived from an EMBL/GenBank/DDBJ whole genome shotgun (WGS) entry which is preliminary data.</text>
</comment>
<dbReference type="EMBL" id="NSJZ01000008">
    <property type="protein sequence ID" value="PAU96943.1"/>
    <property type="molecule type" value="Genomic_DNA"/>
</dbReference>
<evidence type="ECO:0000313" key="4">
    <source>
        <dbReference type="Proteomes" id="UP000218023"/>
    </source>
</evidence>
<feature type="region of interest" description="Disordered" evidence="1">
    <location>
        <begin position="35"/>
        <end position="54"/>
    </location>
</feature>
<dbReference type="OrthoDB" id="5770300at2"/>
<name>A0A2A2GJ60_9RHOB</name>
<dbReference type="Proteomes" id="UP000218023">
    <property type="component" value="Unassembled WGS sequence"/>
</dbReference>
<dbReference type="GO" id="GO:0009055">
    <property type="term" value="F:electron transfer activity"/>
    <property type="evidence" value="ECO:0007669"/>
    <property type="project" value="InterPro"/>
</dbReference>
<dbReference type="InterPro" id="IPR036909">
    <property type="entry name" value="Cyt_c-like_dom_sf"/>
</dbReference>
<keyword evidence="4" id="KW-1185">Reference proteome</keyword>
<protein>
    <submittedName>
        <fullName evidence="3">C-type cytochrome, methanol metabolism-related</fullName>
    </submittedName>
</protein>
<gene>
    <name evidence="3" type="ORF">CK240_10585</name>
</gene>
<dbReference type="RefSeq" id="WP_095640318.1">
    <property type="nucleotide sequence ID" value="NZ_NSJZ01000008.1"/>
</dbReference>
<dbReference type="InterPro" id="IPR022411">
    <property type="entry name" value="C-typ_cyt_methanol_metab-rel"/>
</dbReference>
<keyword evidence="2" id="KW-0732">Signal</keyword>
<evidence type="ECO:0000256" key="2">
    <source>
        <dbReference type="SAM" id="SignalP"/>
    </source>
</evidence>
<dbReference type="NCBIfam" id="TIGR03874">
    <property type="entry name" value="4cys_cytochr"/>
    <property type="match status" value="1"/>
</dbReference>
<dbReference type="Gene3D" id="1.10.760.10">
    <property type="entry name" value="Cytochrome c-like domain"/>
    <property type="match status" value="1"/>
</dbReference>
<evidence type="ECO:0000256" key="1">
    <source>
        <dbReference type="SAM" id="MobiDB-lite"/>
    </source>
</evidence>
<dbReference type="GO" id="GO:0020037">
    <property type="term" value="F:heme binding"/>
    <property type="evidence" value="ECO:0007669"/>
    <property type="project" value="InterPro"/>
</dbReference>
<dbReference type="SUPFAM" id="SSF46626">
    <property type="entry name" value="Cytochrome c"/>
    <property type="match status" value="1"/>
</dbReference>
<proteinExistence type="predicted"/>
<organism evidence="3 4">
    <name type="scientific">Paracoccus salipaludis</name>
    <dbReference type="NCBI Taxonomy" id="2032623"/>
    <lineage>
        <taxon>Bacteria</taxon>
        <taxon>Pseudomonadati</taxon>
        <taxon>Pseudomonadota</taxon>
        <taxon>Alphaproteobacteria</taxon>
        <taxon>Rhodobacterales</taxon>
        <taxon>Paracoccaceae</taxon>
        <taxon>Paracoccus</taxon>
    </lineage>
</organism>
<dbReference type="AlphaFoldDB" id="A0A2A2GJ60"/>
<evidence type="ECO:0000313" key="3">
    <source>
        <dbReference type="EMBL" id="PAU96943.1"/>
    </source>
</evidence>
<feature type="signal peptide" evidence="2">
    <location>
        <begin position="1"/>
        <end position="21"/>
    </location>
</feature>
<feature type="compositionally biased region" description="Low complexity" evidence="1">
    <location>
        <begin position="35"/>
        <end position="44"/>
    </location>
</feature>
<feature type="chain" id="PRO_5012810316" evidence="2">
    <location>
        <begin position="22"/>
        <end position="238"/>
    </location>
</feature>
<sequence>MIATTVRATAASLAFATAAFAQTAAAPATAPAAADSAAPAATQPNRGSSTPIPEGATTVEMKANAAGSAVATGAGEVAAHQTVSVVKPTLEGLDLTPDHMENGRWYNAEGIPVPNIQNGQVDYATFSGYRRYHAECHVCHGPDGEGSTYAPALKESVVHRIDYYAYQEIVASGKQDVNKAANLVMPAFGTNRNVWCYVDDIYVYLLARGTEAIPRGRPADKADKSEEFAAQEASCMEG</sequence>
<reference evidence="3 4" key="1">
    <citation type="submission" date="2017-09" db="EMBL/GenBank/DDBJ databases">
        <title>Paracoccus alkalisoli sp. nov., isolated from saline alkaline soil.</title>
        <authorList>
            <person name="Dong X."/>
            <person name="Zhang G."/>
        </authorList>
    </citation>
    <scope>NUCLEOTIDE SEQUENCE [LARGE SCALE GENOMIC DNA]</scope>
    <source>
        <strain evidence="3 4">WN007</strain>
    </source>
</reference>